<sequence>MAGKNYRAIKADALRLVAGNKKIWTGFEKTCSDAAAAAKALRQRFEADLATIKDCHRRADTVFADYLKLIDEIIPLAEDLAKAEKARPPDKAEIARLKKEIAPRDKRLQAMVSRINEARIEANTLSAKVSGQKDVIAGMN</sequence>
<evidence type="ECO:0000313" key="2">
    <source>
        <dbReference type="Proteomes" id="UP001239909"/>
    </source>
</evidence>
<comment type="caution">
    <text evidence="1">The sequence shown here is derived from an EMBL/GenBank/DDBJ whole genome shotgun (WGS) entry which is preliminary data.</text>
</comment>
<organism evidence="1 2">
    <name type="scientific">Paralimibaculum aggregatum</name>
    <dbReference type="NCBI Taxonomy" id="3036245"/>
    <lineage>
        <taxon>Bacteria</taxon>
        <taxon>Pseudomonadati</taxon>
        <taxon>Pseudomonadota</taxon>
        <taxon>Alphaproteobacteria</taxon>
        <taxon>Rhodobacterales</taxon>
        <taxon>Paracoccaceae</taxon>
        <taxon>Paralimibaculum</taxon>
    </lineage>
</organism>
<gene>
    <name evidence="1" type="ORF">LNKW23_45760</name>
</gene>
<reference evidence="1 2" key="1">
    <citation type="submission" date="2023-04" db="EMBL/GenBank/DDBJ databases">
        <title>Marinoamorphus aggregata gen. nov., sp. Nov., isolate from tissue of brittle star Ophioplocus japonicus.</title>
        <authorList>
            <person name="Kawano K."/>
            <person name="Sawayama S."/>
            <person name="Nakagawa S."/>
        </authorList>
    </citation>
    <scope>NUCLEOTIDE SEQUENCE [LARGE SCALE GENOMIC DNA]</scope>
    <source>
        <strain evidence="1 2">NKW23</strain>
    </source>
</reference>
<dbReference type="Proteomes" id="UP001239909">
    <property type="component" value="Unassembled WGS sequence"/>
</dbReference>
<name>A0ABQ6LTH6_9RHOB</name>
<accession>A0ABQ6LTH6</accession>
<evidence type="ECO:0000313" key="1">
    <source>
        <dbReference type="EMBL" id="GMG85356.1"/>
    </source>
</evidence>
<dbReference type="EMBL" id="BSYI01000062">
    <property type="protein sequence ID" value="GMG85356.1"/>
    <property type="molecule type" value="Genomic_DNA"/>
</dbReference>
<dbReference type="RefSeq" id="WP_285674671.1">
    <property type="nucleotide sequence ID" value="NZ_BSYI01000062.1"/>
</dbReference>
<keyword evidence="2" id="KW-1185">Reference proteome</keyword>
<proteinExistence type="predicted"/>
<protein>
    <submittedName>
        <fullName evidence="1">Uncharacterized protein</fullName>
    </submittedName>
</protein>